<dbReference type="InterPro" id="IPR000873">
    <property type="entry name" value="AMP-dep_synth/lig_dom"/>
</dbReference>
<feature type="domain" description="AMP-binding enzyme C-terminal" evidence="3">
    <location>
        <begin position="358"/>
        <end position="431"/>
    </location>
</feature>
<name>A0A842HJ35_9BACT</name>
<dbReference type="Proteomes" id="UP000546464">
    <property type="component" value="Unassembled WGS sequence"/>
</dbReference>
<comment type="caution">
    <text evidence="4">The sequence shown here is derived from an EMBL/GenBank/DDBJ whole genome shotgun (WGS) entry which is preliminary data.</text>
</comment>
<evidence type="ECO:0000259" key="2">
    <source>
        <dbReference type="Pfam" id="PF00501"/>
    </source>
</evidence>
<organism evidence="4 5">
    <name type="scientific">Ruficoccus amylovorans</name>
    <dbReference type="NCBI Taxonomy" id="1804625"/>
    <lineage>
        <taxon>Bacteria</taxon>
        <taxon>Pseudomonadati</taxon>
        <taxon>Verrucomicrobiota</taxon>
        <taxon>Opitutia</taxon>
        <taxon>Puniceicoccales</taxon>
        <taxon>Cerasicoccaceae</taxon>
        <taxon>Ruficoccus</taxon>
    </lineage>
</organism>
<dbReference type="AlphaFoldDB" id="A0A842HJ35"/>
<dbReference type="RefSeq" id="WP_185676549.1">
    <property type="nucleotide sequence ID" value="NZ_JACHVB010000044.1"/>
</dbReference>
<feature type="domain" description="AMP-dependent synthetase/ligase" evidence="2">
    <location>
        <begin position="109"/>
        <end position="313"/>
    </location>
</feature>
<evidence type="ECO:0000313" key="4">
    <source>
        <dbReference type="EMBL" id="MBC2595596.1"/>
    </source>
</evidence>
<protein>
    <submittedName>
        <fullName evidence="4">AMP-binding protein</fullName>
    </submittedName>
</protein>
<evidence type="ECO:0000313" key="5">
    <source>
        <dbReference type="Proteomes" id="UP000546464"/>
    </source>
</evidence>
<dbReference type="SUPFAM" id="SSF56801">
    <property type="entry name" value="Acetyl-CoA synthetase-like"/>
    <property type="match status" value="1"/>
</dbReference>
<accession>A0A842HJ35</accession>
<dbReference type="GO" id="GO:0006631">
    <property type="term" value="P:fatty acid metabolic process"/>
    <property type="evidence" value="ECO:0007669"/>
    <property type="project" value="TreeGrafter"/>
</dbReference>
<evidence type="ECO:0000256" key="1">
    <source>
        <dbReference type="ARBA" id="ARBA00006432"/>
    </source>
</evidence>
<dbReference type="GO" id="GO:0031956">
    <property type="term" value="F:medium-chain fatty acid-CoA ligase activity"/>
    <property type="evidence" value="ECO:0007669"/>
    <property type="project" value="TreeGrafter"/>
</dbReference>
<keyword evidence="5" id="KW-1185">Reference proteome</keyword>
<evidence type="ECO:0000259" key="3">
    <source>
        <dbReference type="Pfam" id="PF13193"/>
    </source>
</evidence>
<reference evidence="4 5" key="1">
    <citation type="submission" date="2020-07" db="EMBL/GenBank/DDBJ databases">
        <authorList>
            <person name="Feng X."/>
        </authorList>
    </citation>
    <scope>NUCLEOTIDE SEQUENCE [LARGE SCALE GENOMIC DNA]</scope>
    <source>
        <strain evidence="4 5">JCM31066</strain>
    </source>
</reference>
<dbReference type="InterPro" id="IPR045851">
    <property type="entry name" value="AMP-bd_C_sf"/>
</dbReference>
<dbReference type="InterPro" id="IPR025110">
    <property type="entry name" value="AMP-bd_C"/>
</dbReference>
<dbReference type="Pfam" id="PF13193">
    <property type="entry name" value="AMP-binding_C"/>
    <property type="match status" value="1"/>
</dbReference>
<sequence>MEASVTAIRARLEQPWLPAPLQERVVACFEKRLAELNARQAEVPAASVLLAESDPAALLGGLLAAVAAHAPVFLANPDWRENEWAQVAAQLEPTLTWGRVSWPERMGVTLPPMEPFRGHLMIPTGGTGGRVRFAAHTWETLGAAVAGYGEFFQAEPVNAWCVLPLWHVSGLMQALRTLMSGGRLVLGDYRDLAEPETGASLPGRGDFHLSLVPTQLGRILALPGGADWLRGFGLLLIGGAGMPPDLREKAIRAGLGLACSYGMTETAAVVAAQRPGAFLAGEALAGEVFPHVRVTVEAGEIAIRAKSLFRGYYPEPPAAREEFRPGDEGALDEKGRLRVIGRRDRLIITGGEKVDPREVEAAIRAVSPSAEALVVGEPDPDWGQRVTALVAGIPDGELAALQVALRERLQAASVPKRWLAVAELPLKPNGKPDHGRLAQALGMGGK</sequence>
<dbReference type="Gene3D" id="3.30.300.30">
    <property type="match status" value="1"/>
</dbReference>
<proteinExistence type="inferred from homology"/>
<dbReference type="PANTHER" id="PTHR43201:SF8">
    <property type="entry name" value="ACYL-COA SYNTHETASE FAMILY MEMBER 3"/>
    <property type="match status" value="1"/>
</dbReference>
<dbReference type="EMBL" id="JACHVB010000044">
    <property type="protein sequence ID" value="MBC2595596.1"/>
    <property type="molecule type" value="Genomic_DNA"/>
</dbReference>
<dbReference type="Gene3D" id="3.40.50.12780">
    <property type="entry name" value="N-terminal domain of ligase-like"/>
    <property type="match status" value="1"/>
</dbReference>
<gene>
    <name evidence="4" type="ORF">H5P28_15115</name>
</gene>
<dbReference type="InterPro" id="IPR042099">
    <property type="entry name" value="ANL_N_sf"/>
</dbReference>
<dbReference type="PANTHER" id="PTHR43201">
    <property type="entry name" value="ACYL-COA SYNTHETASE"/>
    <property type="match status" value="1"/>
</dbReference>
<dbReference type="Pfam" id="PF00501">
    <property type="entry name" value="AMP-binding"/>
    <property type="match status" value="1"/>
</dbReference>
<comment type="similarity">
    <text evidence="1">Belongs to the ATP-dependent AMP-binding enzyme family.</text>
</comment>